<dbReference type="AlphaFoldDB" id="A0A9Q1AV91"/>
<accession>A0A9Q1AV91</accession>
<sequence>MGPAWGGSQPVRKQRLETSPAMALRDASERAVKQGPASPPALTSTPGGPGVCAREGDNFSVSDSVLGNRTTSPRMLQSASRTVAGGGAGWQKAEYGTLLEPDYTHTHPQLGETKDDGSCSPNPAGSHPRVLFSTFPNGVGGVEIPLRIIGVPHGGGLRSQPRKEERFLSPPSDPWLFPGSPRHLSMQATGSVYCWANRHTCAERKLQVHTELCFRKLKITSQEFGRGGGRNRTEAMKGETTVHLRSGNAVFEPQRWLFGCGYLGTLP</sequence>
<dbReference type="EMBL" id="JAPFRF010000012">
    <property type="protein sequence ID" value="KAJ7313212.1"/>
    <property type="molecule type" value="Genomic_DNA"/>
</dbReference>
<reference evidence="2" key="1">
    <citation type="journal article" date="2023" name="DNA Res.">
        <title>Chromosome-level genome assembly of Phrynocephalus forsythii using third-generation DNA sequencing and Hi-C analysis.</title>
        <authorList>
            <person name="Qi Y."/>
            <person name="Zhao W."/>
            <person name="Zhao Y."/>
            <person name="Niu C."/>
            <person name="Cao S."/>
            <person name="Zhang Y."/>
        </authorList>
    </citation>
    <scope>NUCLEOTIDE SEQUENCE</scope>
    <source>
        <tissue evidence="2">Muscle</tissue>
    </source>
</reference>
<evidence type="ECO:0000313" key="3">
    <source>
        <dbReference type="Proteomes" id="UP001142489"/>
    </source>
</evidence>
<evidence type="ECO:0000313" key="2">
    <source>
        <dbReference type="EMBL" id="KAJ7313212.1"/>
    </source>
</evidence>
<name>A0A9Q1AV91_9SAUR</name>
<evidence type="ECO:0000256" key="1">
    <source>
        <dbReference type="SAM" id="MobiDB-lite"/>
    </source>
</evidence>
<proteinExistence type="predicted"/>
<feature type="region of interest" description="Disordered" evidence="1">
    <location>
        <begin position="1"/>
        <end position="74"/>
    </location>
</feature>
<dbReference type="Proteomes" id="UP001142489">
    <property type="component" value="Unassembled WGS sequence"/>
</dbReference>
<keyword evidence="3" id="KW-1185">Reference proteome</keyword>
<organism evidence="2 3">
    <name type="scientific">Phrynocephalus forsythii</name>
    <dbReference type="NCBI Taxonomy" id="171643"/>
    <lineage>
        <taxon>Eukaryota</taxon>
        <taxon>Metazoa</taxon>
        <taxon>Chordata</taxon>
        <taxon>Craniata</taxon>
        <taxon>Vertebrata</taxon>
        <taxon>Euteleostomi</taxon>
        <taxon>Lepidosauria</taxon>
        <taxon>Squamata</taxon>
        <taxon>Bifurcata</taxon>
        <taxon>Unidentata</taxon>
        <taxon>Episquamata</taxon>
        <taxon>Toxicofera</taxon>
        <taxon>Iguania</taxon>
        <taxon>Acrodonta</taxon>
        <taxon>Agamidae</taxon>
        <taxon>Agaminae</taxon>
        <taxon>Phrynocephalus</taxon>
    </lineage>
</organism>
<comment type="caution">
    <text evidence="2">The sequence shown here is derived from an EMBL/GenBank/DDBJ whole genome shotgun (WGS) entry which is preliminary data.</text>
</comment>
<gene>
    <name evidence="2" type="ORF">JRQ81_004491</name>
</gene>
<protein>
    <submittedName>
        <fullName evidence="2">Uncharacterized protein</fullName>
    </submittedName>
</protein>
<feature type="compositionally biased region" description="Polar residues" evidence="1">
    <location>
        <begin position="59"/>
        <end position="74"/>
    </location>
</feature>